<accession>A0AAV5UKU4</accession>
<dbReference type="InterPro" id="IPR050879">
    <property type="entry name" value="Acyltransferase_3"/>
</dbReference>
<reference evidence="3" key="1">
    <citation type="submission" date="2023-10" db="EMBL/GenBank/DDBJ databases">
        <title>Genome assembly of Pristionchus species.</title>
        <authorList>
            <person name="Yoshida K."/>
            <person name="Sommer R.J."/>
        </authorList>
    </citation>
    <scope>NUCLEOTIDE SEQUENCE</scope>
    <source>
        <strain evidence="3">RS0144</strain>
    </source>
</reference>
<feature type="transmembrane region" description="Helical" evidence="1">
    <location>
        <begin position="88"/>
        <end position="105"/>
    </location>
</feature>
<feature type="domain" description="Acyltransferase 3" evidence="2">
    <location>
        <begin position="7"/>
        <end position="106"/>
    </location>
</feature>
<keyword evidence="4" id="KW-1185">Reference proteome</keyword>
<proteinExistence type="predicted"/>
<comment type="caution">
    <text evidence="3">The sequence shown here is derived from an EMBL/GenBank/DDBJ whole genome shotgun (WGS) entry which is preliminary data.</text>
</comment>
<sequence length="122" mass="13675">MKFGDFLTAATVVLFWVLSGEKIVESDTIFRLVAILCTSLVILTSSFTDNKLLSIRWLVYMGDISYVLYLFHWPVIVLFHMLSFSLNSTGVVACIAISLAVSVFLHHTHDKPPLALSFGFVF</sequence>
<dbReference type="GO" id="GO:0000271">
    <property type="term" value="P:polysaccharide biosynthetic process"/>
    <property type="evidence" value="ECO:0007669"/>
    <property type="project" value="TreeGrafter"/>
</dbReference>
<dbReference type="InterPro" id="IPR002656">
    <property type="entry name" value="Acyl_transf_3_dom"/>
</dbReference>
<dbReference type="PANTHER" id="PTHR23028:SF53">
    <property type="entry name" value="ACYL_TRANSF_3 DOMAIN-CONTAINING PROTEIN"/>
    <property type="match status" value="1"/>
</dbReference>
<evidence type="ECO:0000313" key="4">
    <source>
        <dbReference type="Proteomes" id="UP001432027"/>
    </source>
</evidence>
<name>A0AAV5UKU4_9BILA</name>
<feature type="transmembrane region" description="Helical" evidence="1">
    <location>
        <begin position="29"/>
        <end position="47"/>
    </location>
</feature>
<gene>
    <name evidence="3" type="ORF">PENTCL1PPCAC_29497</name>
</gene>
<keyword evidence="1" id="KW-0812">Transmembrane</keyword>
<dbReference type="PANTHER" id="PTHR23028">
    <property type="entry name" value="ACETYLTRANSFERASE"/>
    <property type="match status" value="1"/>
</dbReference>
<dbReference type="AlphaFoldDB" id="A0AAV5UKU4"/>
<dbReference type="GO" id="GO:0016020">
    <property type="term" value="C:membrane"/>
    <property type="evidence" value="ECO:0007669"/>
    <property type="project" value="TreeGrafter"/>
</dbReference>
<organism evidence="3 4">
    <name type="scientific">Pristionchus entomophagus</name>
    <dbReference type="NCBI Taxonomy" id="358040"/>
    <lineage>
        <taxon>Eukaryota</taxon>
        <taxon>Metazoa</taxon>
        <taxon>Ecdysozoa</taxon>
        <taxon>Nematoda</taxon>
        <taxon>Chromadorea</taxon>
        <taxon>Rhabditida</taxon>
        <taxon>Rhabditina</taxon>
        <taxon>Diplogasteromorpha</taxon>
        <taxon>Diplogasteroidea</taxon>
        <taxon>Neodiplogasteridae</taxon>
        <taxon>Pristionchus</taxon>
    </lineage>
</organism>
<evidence type="ECO:0000259" key="2">
    <source>
        <dbReference type="Pfam" id="PF01757"/>
    </source>
</evidence>
<feature type="non-terminal residue" evidence="3">
    <location>
        <position position="122"/>
    </location>
</feature>
<keyword evidence="1" id="KW-1133">Transmembrane helix</keyword>
<protein>
    <recommendedName>
        <fullName evidence="2">Acyltransferase 3 domain-containing protein</fullName>
    </recommendedName>
</protein>
<dbReference type="GO" id="GO:0016747">
    <property type="term" value="F:acyltransferase activity, transferring groups other than amino-acyl groups"/>
    <property type="evidence" value="ECO:0007669"/>
    <property type="project" value="InterPro"/>
</dbReference>
<dbReference type="EMBL" id="BTSX01000006">
    <property type="protein sequence ID" value="GMT07323.1"/>
    <property type="molecule type" value="Genomic_DNA"/>
</dbReference>
<dbReference type="Proteomes" id="UP001432027">
    <property type="component" value="Unassembled WGS sequence"/>
</dbReference>
<evidence type="ECO:0000313" key="3">
    <source>
        <dbReference type="EMBL" id="GMT07323.1"/>
    </source>
</evidence>
<keyword evidence="1" id="KW-0472">Membrane</keyword>
<evidence type="ECO:0000256" key="1">
    <source>
        <dbReference type="SAM" id="Phobius"/>
    </source>
</evidence>
<dbReference type="Pfam" id="PF01757">
    <property type="entry name" value="Acyl_transf_3"/>
    <property type="match status" value="1"/>
</dbReference>
<feature type="transmembrane region" description="Helical" evidence="1">
    <location>
        <begin position="59"/>
        <end position="82"/>
    </location>
</feature>